<dbReference type="GO" id="GO:0004657">
    <property type="term" value="F:proline dehydrogenase activity"/>
    <property type="evidence" value="ECO:0007669"/>
    <property type="project" value="UniProtKB-ARBA"/>
</dbReference>
<dbReference type="SUPFAM" id="SSF51730">
    <property type="entry name" value="FAD-linked oxidoreductase"/>
    <property type="match status" value="1"/>
</dbReference>
<gene>
    <name evidence="9" type="ORF">H9751_04600</name>
</gene>
<dbReference type="PROSITE" id="PS00070">
    <property type="entry name" value="ALDEHYDE_DEHYDR_CYS"/>
    <property type="match status" value="1"/>
</dbReference>
<reference evidence="9" key="2">
    <citation type="submission" date="2021-04" db="EMBL/GenBank/DDBJ databases">
        <authorList>
            <person name="Gilroy R."/>
        </authorList>
    </citation>
    <scope>NUCLEOTIDE SEQUENCE</scope>
    <source>
        <strain evidence="9">ChiHjej13B12-4958</strain>
    </source>
</reference>
<dbReference type="Pfam" id="PF00171">
    <property type="entry name" value="Aldedh"/>
    <property type="match status" value="1"/>
</dbReference>
<dbReference type="PANTHER" id="PTHR42862">
    <property type="entry name" value="DELTA-1-PYRROLINE-5-CARBOXYLATE DEHYDROGENASE 1, ISOFORM A-RELATED"/>
    <property type="match status" value="1"/>
</dbReference>
<dbReference type="SUPFAM" id="SSF53720">
    <property type="entry name" value="ALDH-like"/>
    <property type="match status" value="1"/>
</dbReference>
<dbReference type="InterPro" id="IPR016162">
    <property type="entry name" value="Ald_DH_N"/>
</dbReference>
<feature type="compositionally biased region" description="Basic and acidic residues" evidence="6">
    <location>
        <begin position="50"/>
        <end position="61"/>
    </location>
</feature>
<comment type="catalytic activity">
    <reaction evidence="5">
        <text>L-glutamate 5-semialdehyde + NAD(+) + H2O = L-glutamate + NADH + 2 H(+)</text>
        <dbReference type="Rhea" id="RHEA:30235"/>
        <dbReference type="ChEBI" id="CHEBI:15377"/>
        <dbReference type="ChEBI" id="CHEBI:15378"/>
        <dbReference type="ChEBI" id="CHEBI:29985"/>
        <dbReference type="ChEBI" id="CHEBI:57540"/>
        <dbReference type="ChEBI" id="CHEBI:57945"/>
        <dbReference type="ChEBI" id="CHEBI:58066"/>
        <dbReference type="EC" id="1.2.1.88"/>
    </reaction>
</comment>
<dbReference type="Gene3D" id="3.40.605.10">
    <property type="entry name" value="Aldehyde Dehydrogenase, Chain A, domain 1"/>
    <property type="match status" value="1"/>
</dbReference>
<dbReference type="Gene3D" id="3.20.20.220">
    <property type="match status" value="1"/>
</dbReference>
<sequence>MHPTPARRAPRSPAAPRPGEDRPRRRTLPAAAASRTPRKPAAPPSPPPHDVPRPAVHREPPVHPARTGSSAAGTPPGTPGPGGCAGSRSRPAPQPAAAHRRSRRPRQPRRSPQLRRPRKPRDRHRNGSGASPGSPPADSTRSSARCVGRSSRVRPLSGRRWRARRRRCRPQRPESVVGPAAEAVTPPACPQPGLPLRHQSDCCQSCPPCSHNCRTIPAFLTQTRPVIGITPFPFGLTTTRLVGQETQRTTLRLRAPEEDPIVITDNRTPDTTHLTELAEAAVDKVVAWLKASQSAAGTKGAKKHANPAAERLAAVLSDPNGLDFTVGFVDRVVRTEDRKAAARALAELGNITPATLGALDRAQIMMGSKLGTTFPDIVVPVAQQRIRGMVGHMIVDARENKFGKAVAELTAGGHRLNINLLGEAVLGETEADKHLEDTRRLLARDDVDYVSIKVSSISSQLSMWGFNDTVDYVVERLTPLYLEAAKAPAGSKFINLDMEEYNDLKLTIAVFRRLLSLPETKNLEAGIVLQAYLPDALGALQELSAFGNERVDNGGAGIKVRLVKGANLAMETVHAEVADWPVTTCESKQATDANYKLVLHWALQPENMRGLRLGIAGHNLFDIAFGHLLSVERGVTDRVEFEMLQGMATEQAEAVSDDVGQLLLYVPAVRPQEFDAAISYLVRRLEENSSSANFMSGIFDLAPGNEIFTREAERFRASLKDLTAILEANGHTAPAANHQQDRSAEVEPSSDELAASYTPENGGIPGFVNEPDTNPALTANQKWAADAIATSAQDGWIDAQLSPRIIGNDEIDTLVADTHNAAADWAARPAAERAAILYRTADILAARRGHLVSIAAAEVGKAVSQSDAEISEAIDFARYYANLAMELEDIESADGVRFSPDKVVLVTPPWNFPLAIPAGGTFAALAAGAAVIHKPSKPTPHCSMAIIKAAWDAGVPREVLHGVYPADRGAGRTLVSHPSVDRVILTGASETAAMFESWRPELVINAETSGKNGIIVTPSADRDLAVADLVYSAFGHAGQKCSAASLGILVGSVYDSKRFRRQLLDAASSMIVDWPTNMRAEMGPLTELPSDKLERALTTLEPGESWLLKPKQLDDSGRLWTPGIKEGVKPGSFFHLTEVFGPVLGLMRAKDLDEALELQNATDFGLTGGIHSLDTHEVRQWVDEIEVGNAYVNRGITGAIVQRQSFGGWKQSSVGLGSKAGGPNYVMLMGRWSNAAGAGAADTDPTAVVETGSPAVDGYIAELRSSSTVSESEAGWLSKAGQSDGRAWESEFGSPRDLTGLTAEANIFRYRSANVVMRISKDAPAVEVARVLLAAHQAGATLRVIVDPAVSDEARSVLRTGARLFPQLNTFLADDDAFTAALSAGDYDDETGVGARVRVIGTLAPETVTELAARPELCLLDDDVTVSGRVELRYWLKEQAVSMTLHRFGNPSPEFHALSDELKRG</sequence>
<dbReference type="GO" id="GO:0009898">
    <property type="term" value="C:cytoplasmic side of plasma membrane"/>
    <property type="evidence" value="ECO:0007669"/>
    <property type="project" value="TreeGrafter"/>
</dbReference>
<dbReference type="InterPro" id="IPR016163">
    <property type="entry name" value="Ald_DH_C"/>
</dbReference>
<name>A0A9D2QC70_9CORY</name>
<dbReference type="InterPro" id="IPR002872">
    <property type="entry name" value="Proline_DH_dom"/>
</dbReference>
<evidence type="ECO:0000256" key="4">
    <source>
        <dbReference type="ARBA" id="ARBA00023027"/>
    </source>
</evidence>
<evidence type="ECO:0000256" key="3">
    <source>
        <dbReference type="ARBA" id="ARBA00023002"/>
    </source>
</evidence>
<dbReference type="InterPro" id="IPR016160">
    <property type="entry name" value="Ald_DH_CS_CYS"/>
</dbReference>
<evidence type="ECO:0000259" key="7">
    <source>
        <dbReference type="Pfam" id="PF00171"/>
    </source>
</evidence>
<protein>
    <recommendedName>
        <fullName evidence="2">L-glutamate gamma-semialdehyde dehydrogenase</fullName>
        <ecNumber evidence="2">1.2.1.88</ecNumber>
    </recommendedName>
</protein>
<feature type="compositionally biased region" description="Basic residues" evidence="6">
    <location>
        <begin position="98"/>
        <end position="126"/>
    </location>
</feature>
<evidence type="ECO:0000313" key="10">
    <source>
        <dbReference type="Proteomes" id="UP000823858"/>
    </source>
</evidence>
<dbReference type="PANTHER" id="PTHR42862:SF1">
    <property type="entry name" value="DELTA-1-PYRROLINE-5-CARBOXYLATE DEHYDROGENASE 2, ISOFORM A-RELATED"/>
    <property type="match status" value="1"/>
</dbReference>
<evidence type="ECO:0000313" key="9">
    <source>
        <dbReference type="EMBL" id="HJC84819.1"/>
    </source>
</evidence>
<feature type="compositionally biased region" description="Pro residues" evidence="6">
    <location>
        <begin position="40"/>
        <end position="49"/>
    </location>
</feature>
<dbReference type="Pfam" id="PF01619">
    <property type="entry name" value="Pro_dh"/>
    <property type="match status" value="1"/>
</dbReference>
<dbReference type="InterPro" id="IPR029041">
    <property type="entry name" value="FAD-linked_oxidoreductase-like"/>
</dbReference>
<keyword evidence="3" id="KW-0560">Oxidoreductase</keyword>
<evidence type="ECO:0000259" key="8">
    <source>
        <dbReference type="Pfam" id="PF01619"/>
    </source>
</evidence>
<comment type="caution">
    <text evidence="9">The sequence shown here is derived from an EMBL/GenBank/DDBJ whole genome shotgun (WGS) entry which is preliminary data.</text>
</comment>
<dbReference type="Proteomes" id="UP000823858">
    <property type="component" value="Unassembled WGS sequence"/>
</dbReference>
<dbReference type="InterPro" id="IPR016161">
    <property type="entry name" value="Ald_DH/histidinol_DH"/>
</dbReference>
<accession>A0A9D2QC70</accession>
<dbReference type="GO" id="GO:0003842">
    <property type="term" value="F:L-glutamate gamma-semialdehyde dehydrogenase activity"/>
    <property type="evidence" value="ECO:0007669"/>
    <property type="project" value="UniProtKB-EC"/>
</dbReference>
<organism evidence="9 10">
    <name type="scientific">Candidatus Corynebacterium faecigallinarum</name>
    <dbReference type="NCBI Taxonomy" id="2838528"/>
    <lineage>
        <taxon>Bacteria</taxon>
        <taxon>Bacillati</taxon>
        <taxon>Actinomycetota</taxon>
        <taxon>Actinomycetes</taxon>
        <taxon>Mycobacteriales</taxon>
        <taxon>Corynebacteriaceae</taxon>
        <taxon>Corynebacterium</taxon>
    </lineage>
</organism>
<reference evidence="9" key="1">
    <citation type="journal article" date="2021" name="PeerJ">
        <title>Extensive microbial diversity within the chicken gut microbiome revealed by metagenomics and culture.</title>
        <authorList>
            <person name="Gilroy R."/>
            <person name="Ravi A."/>
            <person name="Getino M."/>
            <person name="Pursley I."/>
            <person name="Horton D.L."/>
            <person name="Alikhan N.F."/>
            <person name="Baker D."/>
            <person name="Gharbi K."/>
            <person name="Hall N."/>
            <person name="Watson M."/>
            <person name="Adriaenssens E.M."/>
            <person name="Foster-Nyarko E."/>
            <person name="Jarju S."/>
            <person name="Secka A."/>
            <person name="Antonio M."/>
            <person name="Oren A."/>
            <person name="Chaudhuri R.R."/>
            <person name="La Ragione R."/>
            <person name="Hildebrand F."/>
            <person name="Pallen M.J."/>
        </authorList>
    </citation>
    <scope>NUCLEOTIDE SEQUENCE</scope>
    <source>
        <strain evidence="9">ChiHjej13B12-4958</strain>
    </source>
</reference>
<dbReference type="InterPro" id="IPR015590">
    <property type="entry name" value="Aldehyde_DH_dom"/>
</dbReference>
<dbReference type="Gene3D" id="3.40.309.10">
    <property type="entry name" value="Aldehyde Dehydrogenase, Chain A, domain 2"/>
    <property type="match status" value="1"/>
</dbReference>
<comment type="pathway">
    <text evidence="1">Amino-acid degradation; L-proline degradation into L-glutamate; L-glutamate from L-proline: step 2/2.</text>
</comment>
<keyword evidence="4" id="KW-0520">NAD</keyword>
<dbReference type="InterPro" id="IPR050485">
    <property type="entry name" value="Proline_metab_enzyme"/>
</dbReference>
<feature type="compositionally biased region" description="Low complexity" evidence="6">
    <location>
        <begin position="86"/>
        <end position="97"/>
    </location>
</feature>
<dbReference type="EMBL" id="DWVP01000009">
    <property type="protein sequence ID" value="HJC84819.1"/>
    <property type="molecule type" value="Genomic_DNA"/>
</dbReference>
<feature type="compositionally biased region" description="Basic residues" evidence="6">
    <location>
        <begin position="157"/>
        <end position="170"/>
    </location>
</feature>
<feature type="region of interest" description="Disordered" evidence="6">
    <location>
        <begin position="1"/>
        <end position="186"/>
    </location>
</feature>
<feature type="domain" description="Aldehyde dehydrogenase" evidence="7">
    <location>
        <begin position="807"/>
        <end position="1225"/>
    </location>
</feature>
<evidence type="ECO:0000256" key="2">
    <source>
        <dbReference type="ARBA" id="ARBA00012884"/>
    </source>
</evidence>
<dbReference type="EC" id="1.2.1.88" evidence="2"/>
<evidence type="ECO:0000256" key="6">
    <source>
        <dbReference type="SAM" id="MobiDB-lite"/>
    </source>
</evidence>
<evidence type="ECO:0000256" key="1">
    <source>
        <dbReference type="ARBA" id="ARBA00004786"/>
    </source>
</evidence>
<evidence type="ECO:0000256" key="5">
    <source>
        <dbReference type="ARBA" id="ARBA00048142"/>
    </source>
</evidence>
<feature type="domain" description="Proline dehydrogenase" evidence="8">
    <location>
        <begin position="404"/>
        <end position="696"/>
    </location>
</feature>
<feature type="compositionally biased region" description="Low complexity" evidence="6">
    <location>
        <begin position="1"/>
        <end position="14"/>
    </location>
</feature>
<proteinExistence type="predicted"/>
<feature type="region of interest" description="Disordered" evidence="6">
    <location>
        <begin position="732"/>
        <end position="752"/>
    </location>
</feature>
<dbReference type="GO" id="GO:0010133">
    <property type="term" value="P:L-proline catabolic process to L-glutamate"/>
    <property type="evidence" value="ECO:0007669"/>
    <property type="project" value="TreeGrafter"/>
</dbReference>